<organism evidence="5">
    <name type="scientific">uncultured Thermomicrobiales bacterium</name>
    <dbReference type="NCBI Taxonomy" id="1645740"/>
    <lineage>
        <taxon>Bacteria</taxon>
        <taxon>Pseudomonadati</taxon>
        <taxon>Thermomicrobiota</taxon>
        <taxon>Thermomicrobia</taxon>
        <taxon>Thermomicrobiales</taxon>
        <taxon>environmental samples</taxon>
    </lineage>
</organism>
<dbReference type="PANTHER" id="PTHR42659:SF2">
    <property type="entry name" value="XANTHINE DEHYDROGENASE SUBUNIT C-RELATED"/>
    <property type="match status" value="1"/>
</dbReference>
<dbReference type="InterPro" id="IPR016167">
    <property type="entry name" value="FAD-bd_PCMH_sub1"/>
</dbReference>
<keyword evidence="1" id="KW-0285">Flavoprotein</keyword>
<evidence type="ECO:0000313" key="5">
    <source>
        <dbReference type="EMBL" id="CAA9557953.1"/>
    </source>
</evidence>
<dbReference type="FunFam" id="3.30.465.10:FF:000017">
    <property type="entry name" value="Xanthine dehydrogenase, FAD binding subunit"/>
    <property type="match status" value="1"/>
</dbReference>
<dbReference type="Gene3D" id="3.30.390.50">
    <property type="entry name" value="CO dehydrogenase flavoprotein, C-terminal domain"/>
    <property type="match status" value="1"/>
</dbReference>
<dbReference type="EC" id="1.2.5.3" evidence="5"/>
<reference evidence="5" key="1">
    <citation type="submission" date="2020-02" db="EMBL/GenBank/DDBJ databases">
        <authorList>
            <person name="Meier V. D."/>
        </authorList>
    </citation>
    <scope>NUCLEOTIDE SEQUENCE</scope>
    <source>
        <strain evidence="5">AVDCRST_MAG19</strain>
    </source>
</reference>
<keyword evidence="3 5" id="KW-0560">Oxidoreductase</keyword>
<dbReference type="InterPro" id="IPR036683">
    <property type="entry name" value="CO_DH_flav_C_dom_sf"/>
</dbReference>
<accession>A0A6J4UQX3</accession>
<dbReference type="InterPro" id="IPR051312">
    <property type="entry name" value="Diverse_Substr_Oxidored"/>
</dbReference>
<name>A0A6J4UQX3_9BACT</name>
<dbReference type="Gene3D" id="3.30.43.10">
    <property type="entry name" value="Uridine Diphospho-n-acetylenolpyruvylglucosamine Reductase, domain 2"/>
    <property type="match status" value="1"/>
</dbReference>
<dbReference type="Pfam" id="PF03450">
    <property type="entry name" value="CO_deh_flav_C"/>
    <property type="match status" value="1"/>
</dbReference>
<feature type="domain" description="FAD-binding PCMH-type" evidence="4">
    <location>
        <begin position="1"/>
        <end position="177"/>
    </location>
</feature>
<dbReference type="SUPFAM" id="SSF55447">
    <property type="entry name" value="CO dehydrogenase flavoprotein C-terminal domain-like"/>
    <property type="match status" value="1"/>
</dbReference>
<dbReference type="EMBL" id="CADCWL010000060">
    <property type="protein sequence ID" value="CAA9557953.1"/>
    <property type="molecule type" value="Genomic_DNA"/>
</dbReference>
<dbReference type="SUPFAM" id="SSF56176">
    <property type="entry name" value="FAD-binding/transporter-associated domain-like"/>
    <property type="match status" value="1"/>
</dbReference>
<evidence type="ECO:0000259" key="4">
    <source>
        <dbReference type="PROSITE" id="PS51387"/>
    </source>
</evidence>
<evidence type="ECO:0000256" key="3">
    <source>
        <dbReference type="ARBA" id="ARBA00023002"/>
    </source>
</evidence>
<dbReference type="InterPro" id="IPR002346">
    <property type="entry name" value="Mopterin_DH_FAD-bd"/>
</dbReference>
<sequence>MNPAAFAYHRPATLDAAIALLQEHGDGAKLLAGGHSLLPVLKLRLAEPAHLVDIGGLAALRGIRDENGTLRVGALTSHTQLTTDPLLRARCPLIPEIAERVGDRQVRNRGTLGGALAHADAAADYPAGILALDAELVARGPNGERTIPAANFFVAFLTTALAPDEILTEIRLPALRPRTGTSYQKLANQASGYAIVGVAAVVTLDEQGRCVEARVGITGTSERASRAATLETALRGAPLDDVTIAAAADLATDGLDPLDDLHAPADYRLGVTRGLARRALLAAAERARAN</sequence>
<dbReference type="SMART" id="SM01092">
    <property type="entry name" value="CO_deh_flav_C"/>
    <property type="match status" value="1"/>
</dbReference>
<dbReference type="InterPro" id="IPR036318">
    <property type="entry name" value="FAD-bd_PCMH-like_sf"/>
</dbReference>
<dbReference type="PROSITE" id="PS51387">
    <property type="entry name" value="FAD_PCMH"/>
    <property type="match status" value="1"/>
</dbReference>
<evidence type="ECO:0000256" key="1">
    <source>
        <dbReference type="ARBA" id="ARBA00022630"/>
    </source>
</evidence>
<dbReference type="Gene3D" id="3.30.465.10">
    <property type="match status" value="1"/>
</dbReference>
<keyword evidence="2" id="KW-0274">FAD</keyword>
<gene>
    <name evidence="5" type="ORF">AVDCRST_MAG19-1385</name>
</gene>
<proteinExistence type="predicted"/>
<protein>
    <submittedName>
        <fullName evidence="5">Aerobic carbon monoxide dehydrogenase (Quinone), medium chain</fullName>
        <ecNumber evidence="5">1.2.5.3</ecNumber>
    </submittedName>
</protein>
<evidence type="ECO:0000256" key="2">
    <source>
        <dbReference type="ARBA" id="ARBA00022827"/>
    </source>
</evidence>
<dbReference type="PANTHER" id="PTHR42659">
    <property type="entry name" value="XANTHINE DEHYDROGENASE SUBUNIT C-RELATED"/>
    <property type="match status" value="1"/>
</dbReference>
<dbReference type="GO" id="GO:0008805">
    <property type="term" value="F:carbon-monoxide oxygenase activity"/>
    <property type="evidence" value="ECO:0007669"/>
    <property type="project" value="UniProtKB-EC"/>
</dbReference>
<dbReference type="InterPro" id="IPR016166">
    <property type="entry name" value="FAD-bd_PCMH"/>
</dbReference>
<dbReference type="InterPro" id="IPR016169">
    <property type="entry name" value="FAD-bd_PCMH_sub2"/>
</dbReference>
<dbReference type="InterPro" id="IPR005107">
    <property type="entry name" value="CO_DH_flav_C"/>
</dbReference>
<dbReference type="Pfam" id="PF00941">
    <property type="entry name" value="FAD_binding_5"/>
    <property type="match status" value="1"/>
</dbReference>
<dbReference type="GO" id="GO:0071949">
    <property type="term" value="F:FAD binding"/>
    <property type="evidence" value="ECO:0007669"/>
    <property type="project" value="InterPro"/>
</dbReference>
<dbReference type="AlphaFoldDB" id="A0A6J4UQX3"/>